<dbReference type="InterPro" id="IPR036761">
    <property type="entry name" value="TTHA0802/YceI-like_sf"/>
</dbReference>
<organism evidence="3 4">
    <name type="scientific">Corynebacterium provencense</name>
    <dbReference type="NCBI Taxonomy" id="1737425"/>
    <lineage>
        <taxon>Bacteria</taxon>
        <taxon>Bacillati</taxon>
        <taxon>Actinomycetota</taxon>
        <taxon>Actinomycetes</taxon>
        <taxon>Mycobacteriales</taxon>
        <taxon>Corynebacteriaceae</taxon>
        <taxon>Corynebacterium</taxon>
    </lineage>
</organism>
<dbReference type="InterPro" id="IPR007372">
    <property type="entry name" value="Lipid/polyisoprenoid-bd_YceI"/>
</dbReference>
<sequence length="181" mass="19433">MSTVNDFAGTFTIDPAHTEIGFIARHAMVTKVRGAFSSFTGTAATGENLEGASINVEIDAASVDTRNADRDGHVRSADFFDVEKFPKITFTSTEVKAKGDDVLEVTGDLTIKDVTKSITIDFDFDGEVTDPWGQTRVGFEGQVSIQRSDFGLNWNTALDAGGVLVSDKITLNFDVSAVKNA</sequence>
<dbReference type="RefSeq" id="WP_110482337.1">
    <property type="nucleotide sequence ID" value="NZ_CP024988.1"/>
</dbReference>
<dbReference type="AlphaFoldDB" id="A0A2Z3YWW1"/>
<name>A0A2Z3YWW1_9CORY</name>
<evidence type="ECO:0000259" key="2">
    <source>
        <dbReference type="SMART" id="SM00867"/>
    </source>
</evidence>
<keyword evidence="4" id="KW-1185">Reference proteome</keyword>
<dbReference type="Gene3D" id="2.40.128.110">
    <property type="entry name" value="Lipid/polyisoprenoid-binding, YceI-like"/>
    <property type="match status" value="1"/>
</dbReference>
<proteinExistence type="inferred from homology"/>
<evidence type="ECO:0000313" key="4">
    <source>
        <dbReference type="Proteomes" id="UP000247696"/>
    </source>
</evidence>
<dbReference type="OrthoDB" id="9811006at2"/>
<dbReference type="Pfam" id="PF04264">
    <property type="entry name" value="YceI"/>
    <property type="match status" value="1"/>
</dbReference>
<dbReference type="STRING" id="1737425.GCA_900049755_01729"/>
<evidence type="ECO:0000313" key="3">
    <source>
        <dbReference type="EMBL" id="AWT27450.1"/>
    </source>
</evidence>
<comment type="similarity">
    <text evidence="1">Belongs to the UPF0312 family.</text>
</comment>
<feature type="domain" description="Lipid/polyisoprenoid-binding YceI-like" evidence="2">
    <location>
        <begin position="10"/>
        <end position="178"/>
    </location>
</feature>
<dbReference type="SMART" id="SM00867">
    <property type="entry name" value="YceI"/>
    <property type="match status" value="1"/>
</dbReference>
<dbReference type="PANTHER" id="PTHR34406">
    <property type="entry name" value="PROTEIN YCEI"/>
    <property type="match status" value="1"/>
</dbReference>
<accession>A0A2Z3YWW1</accession>
<dbReference type="Proteomes" id="UP000247696">
    <property type="component" value="Chromosome"/>
</dbReference>
<protein>
    <submittedName>
        <fullName evidence="3">Protein YceI</fullName>
    </submittedName>
</protein>
<gene>
    <name evidence="3" type="primary">yceI_2</name>
    <name evidence="3" type="ORF">Csp1_27070</name>
</gene>
<dbReference type="KEGG" id="cpre:Csp1_27070"/>
<dbReference type="PANTHER" id="PTHR34406:SF1">
    <property type="entry name" value="PROTEIN YCEI"/>
    <property type="match status" value="1"/>
</dbReference>
<dbReference type="EMBL" id="CP024988">
    <property type="protein sequence ID" value="AWT27450.1"/>
    <property type="molecule type" value="Genomic_DNA"/>
</dbReference>
<evidence type="ECO:0000256" key="1">
    <source>
        <dbReference type="ARBA" id="ARBA00008812"/>
    </source>
</evidence>
<dbReference type="SUPFAM" id="SSF101874">
    <property type="entry name" value="YceI-like"/>
    <property type="match status" value="1"/>
</dbReference>
<reference evidence="4" key="1">
    <citation type="submission" date="2017-11" db="EMBL/GenBank/DDBJ databases">
        <title>Otitis media/interna in a cat caused by the recently described species Corynebacterium provencense.</title>
        <authorList>
            <person name="Kittl S."/>
            <person name="Brodard I."/>
            <person name="Rychener L."/>
            <person name="Jores J."/>
            <person name="Roosje P."/>
            <person name="Gobeli Brawand S."/>
        </authorList>
    </citation>
    <scope>NUCLEOTIDE SEQUENCE [LARGE SCALE GENOMIC DNA]</scope>
    <source>
        <strain evidence="4">17KM38</strain>
    </source>
</reference>